<evidence type="ECO:0000313" key="1">
    <source>
        <dbReference type="EMBL" id="SFF32545.1"/>
    </source>
</evidence>
<evidence type="ECO:0000313" key="2">
    <source>
        <dbReference type="Proteomes" id="UP000199119"/>
    </source>
</evidence>
<reference evidence="2" key="1">
    <citation type="submission" date="2016-10" db="EMBL/GenBank/DDBJ databases">
        <authorList>
            <person name="Varghese N."/>
            <person name="Submissions S."/>
        </authorList>
    </citation>
    <scope>NUCLEOTIDE SEQUENCE [LARGE SCALE GENOMIC DNA]</scope>
    <source>
        <strain evidence="2">DSM 27981</strain>
    </source>
</reference>
<organism evidence="1 2">
    <name type="scientific">Paracidovorax wautersii</name>
    <dbReference type="NCBI Taxonomy" id="1177982"/>
    <lineage>
        <taxon>Bacteria</taxon>
        <taxon>Pseudomonadati</taxon>
        <taxon>Pseudomonadota</taxon>
        <taxon>Betaproteobacteria</taxon>
        <taxon>Burkholderiales</taxon>
        <taxon>Comamonadaceae</taxon>
        <taxon>Paracidovorax</taxon>
    </lineage>
</organism>
<accession>A0A1I2HQG1</accession>
<keyword evidence="2" id="KW-1185">Reference proteome</keyword>
<protein>
    <submittedName>
        <fullName evidence="1">Uncharacterized protein</fullName>
    </submittedName>
</protein>
<sequence>MTEEEFDQHPFILTFERMLSMHPKMTEQERNALAEWERVNLGPCGKGTSDWPGWSAVCARLCH</sequence>
<name>A0A1I2HQG1_9BURK</name>
<dbReference type="EMBL" id="FONX01000031">
    <property type="protein sequence ID" value="SFF32545.1"/>
    <property type="molecule type" value="Genomic_DNA"/>
</dbReference>
<dbReference type="RefSeq" id="WP_139222954.1">
    <property type="nucleotide sequence ID" value="NZ_FONX01000031.1"/>
</dbReference>
<dbReference type="OrthoDB" id="146908at2"/>
<gene>
    <name evidence="1" type="ORF">SAMN04489711_1316</name>
</gene>
<dbReference type="AlphaFoldDB" id="A0A1I2HQG1"/>
<dbReference type="Proteomes" id="UP000199119">
    <property type="component" value="Unassembled WGS sequence"/>
</dbReference>
<proteinExistence type="predicted"/>